<feature type="transmembrane region" description="Helical" evidence="10">
    <location>
        <begin position="85"/>
        <end position="104"/>
    </location>
</feature>
<keyword evidence="8 10" id="KW-0472">Membrane</keyword>
<dbReference type="InterPro" id="IPR050222">
    <property type="entry name" value="MATE_MdtK"/>
</dbReference>
<accession>A0AAE3IP03</accession>
<sequence length="446" mass="49061">MLRSEAAKTWKLSLPIIFGEITQISLGLIDSAMVGSIDYKQLAAASLVNSVMIIPFILGIGFTMAISQRVANARGRNDSQRVSHILYNGFWLAMVSAIVISLGLELGSDILFHLGQDPEIAVLAVPFWRIVGISVIPSILFMGLKQFTDGLERTRTAMILSFIALPLNVFLNWLLIFGNWGFPRMELAGAALGTLITRSLILIVMVIVLFKSKHFARFIMVRKNQWHLKRSTIKELLGIGVPSALQAGLETGAFAISGILVGTIGAIEQASHQIALQCASFTFMVSLGLAQGNSIRISNAYGRKDWKHIHLIGKSTLYTGLLYGILCAVFYAVFRQQIPYIFNDNAEVVSLASLLLLYAAIFQISDATQAIAVGSLRGITDVKYPTILLTIAYWVVALPAGWLLAFRAQMSTHGIWIGLVIGLTFVSIVLNRRFFKMVNRHLTFSK</sequence>
<keyword evidence="2" id="KW-0813">Transport</keyword>
<feature type="transmembrane region" description="Helical" evidence="10">
    <location>
        <begin position="124"/>
        <end position="144"/>
    </location>
</feature>
<evidence type="ECO:0000256" key="3">
    <source>
        <dbReference type="ARBA" id="ARBA00022449"/>
    </source>
</evidence>
<dbReference type="InterPro" id="IPR048279">
    <property type="entry name" value="MdtK-like"/>
</dbReference>
<keyword evidence="4" id="KW-1003">Cell membrane</keyword>
<evidence type="ECO:0000313" key="12">
    <source>
        <dbReference type="Proteomes" id="UP001209317"/>
    </source>
</evidence>
<evidence type="ECO:0000256" key="9">
    <source>
        <dbReference type="ARBA" id="ARBA00031636"/>
    </source>
</evidence>
<proteinExistence type="predicted"/>
<feature type="transmembrane region" description="Helical" evidence="10">
    <location>
        <begin position="188"/>
        <end position="210"/>
    </location>
</feature>
<keyword evidence="5 10" id="KW-0812">Transmembrane</keyword>
<dbReference type="InterPro" id="IPR002528">
    <property type="entry name" value="MATE_fam"/>
</dbReference>
<name>A0AAE3IP03_9BACT</name>
<evidence type="ECO:0000256" key="2">
    <source>
        <dbReference type="ARBA" id="ARBA00022448"/>
    </source>
</evidence>
<protein>
    <recommendedName>
        <fullName evidence="9">Multidrug-efflux transporter</fullName>
    </recommendedName>
</protein>
<dbReference type="GO" id="GO:0015297">
    <property type="term" value="F:antiporter activity"/>
    <property type="evidence" value="ECO:0007669"/>
    <property type="project" value="UniProtKB-KW"/>
</dbReference>
<feature type="transmembrane region" description="Helical" evidence="10">
    <location>
        <begin position="41"/>
        <end position="64"/>
    </location>
</feature>
<dbReference type="GO" id="GO:0005886">
    <property type="term" value="C:plasma membrane"/>
    <property type="evidence" value="ECO:0007669"/>
    <property type="project" value="UniProtKB-SubCell"/>
</dbReference>
<keyword evidence="6 10" id="KW-1133">Transmembrane helix</keyword>
<feature type="transmembrane region" description="Helical" evidence="10">
    <location>
        <begin position="316"/>
        <end position="334"/>
    </location>
</feature>
<keyword evidence="3" id="KW-0050">Antiport</keyword>
<feature type="transmembrane region" description="Helical" evidence="10">
    <location>
        <begin position="156"/>
        <end position="176"/>
    </location>
</feature>
<dbReference type="GO" id="GO:0042910">
    <property type="term" value="F:xenobiotic transmembrane transporter activity"/>
    <property type="evidence" value="ECO:0007669"/>
    <property type="project" value="InterPro"/>
</dbReference>
<dbReference type="NCBIfam" id="TIGR00797">
    <property type="entry name" value="matE"/>
    <property type="match status" value="1"/>
</dbReference>
<evidence type="ECO:0000256" key="4">
    <source>
        <dbReference type="ARBA" id="ARBA00022475"/>
    </source>
</evidence>
<evidence type="ECO:0000313" key="11">
    <source>
        <dbReference type="EMBL" id="MCU7695572.1"/>
    </source>
</evidence>
<comment type="caution">
    <text evidence="11">The sequence shown here is derived from an EMBL/GenBank/DDBJ whole genome shotgun (WGS) entry which is preliminary data.</text>
</comment>
<feature type="transmembrane region" description="Helical" evidence="10">
    <location>
        <begin position="346"/>
        <end position="365"/>
    </location>
</feature>
<evidence type="ECO:0000256" key="1">
    <source>
        <dbReference type="ARBA" id="ARBA00004651"/>
    </source>
</evidence>
<dbReference type="EMBL" id="JAOTPL010000039">
    <property type="protein sequence ID" value="MCU7695572.1"/>
    <property type="molecule type" value="Genomic_DNA"/>
</dbReference>
<dbReference type="Pfam" id="PF01554">
    <property type="entry name" value="MatE"/>
    <property type="match status" value="2"/>
</dbReference>
<dbReference type="RefSeq" id="WP_263039057.1">
    <property type="nucleotide sequence ID" value="NZ_JAOTPL010000039.1"/>
</dbReference>
<dbReference type="GO" id="GO:0006811">
    <property type="term" value="P:monoatomic ion transport"/>
    <property type="evidence" value="ECO:0007669"/>
    <property type="project" value="UniProtKB-KW"/>
</dbReference>
<reference evidence="11" key="1">
    <citation type="submission" date="2022-10" db="EMBL/GenBank/DDBJ databases">
        <authorList>
            <person name="Kim H.S."/>
            <person name="Kim J.-S."/>
            <person name="Suh M.K."/>
            <person name="Eom M.K."/>
            <person name="Lee J.-S."/>
        </authorList>
    </citation>
    <scope>NUCLEOTIDE SEQUENCE</scope>
    <source>
        <strain evidence="11">LIP-5</strain>
    </source>
</reference>
<gene>
    <name evidence="11" type="ORF">OD355_13685</name>
</gene>
<dbReference type="PANTHER" id="PTHR43298">
    <property type="entry name" value="MULTIDRUG RESISTANCE PROTEIN NORM-RELATED"/>
    <property type="match status" value="1"/>
</dbReference>
<dbReference type="AlphaFoldDB" id="A0AAE3IP03"/>
<keyword evidence="7" id="KW-0406">Ion transport</keyword>
<evidence type="ECO:0000256" key="5">
    <source>
        <dbReference type="ARBA" id="ARBA00022692"/>
    </source>
</evidence>
<evidence type="ECO:0000256" key="10">
    <source>
        <dbReference type="SAM" id="Phobius"/>
    </source>
</evidence>
<organism evidence="11 12">
    <name type="scientific">Haoranjiania flava</name>
    <dbReference type="NCBI Taxonomy" id="1856322"/>
    <lineage>
        <taxon>Bacteria</taxon>
        <taxon>Pseudomonadati</taxon>
        <taxon>Bacteroidota</taxon>
        <taxon>Chitinophagia</taxon>
        <taxon>Chitinophagales</taxon>
        <taxon>Chitinophagaceae</taxon>
        <taxon>Haoranjiania</taxon>
    </lineage>
</organism>
<dbReference type="CDD" id="cd13131">
    <property type="entry name" value="MATE_NorM_like"/>
    <property type="match status" value="1"/>
</dbReference>
<evidence type="ECO:0000256" key="7">
    <source>
        <dbReference type="ARBA" id="ARBA00023065"/>
    </source>
</evidence>
<dbReference type="PIRSF" id="PIRSF006603">
    <property type="entry name" value="DinF"/>
    <property type="match status" value="1"/>
</dbReference>
<dbReference type="PANTHER" id="PTHR43298:SF2">
    <property type="entry name" value="FMN_FAD EXPORTER YEEO-RELATED"/>
    <property type="match status" value="1"/>
</dbReference>
<keyword evidence="12" id="KW-1185">Reference proteome</keyword>
<dbReference type="Proteomes" id="UP001209317">
    <property type="component" value="Unassembled WGS sequence"/>
</dbReference>
<feature type="transmembrane region" description="Helical" evidence="10">
    <location>
        <begin position="411"/>
        <end position="430"/>
    </location>
</feature>
<evidence type="ECO:0000256" key="6">
    <source>
        <dbReference type="ARBA" id="ARBA00022989"/>
    </source>
</evidence>
<feature type="transmembrane region" description="Helical" evidence="10">
    <location>
        <begin position="386"/>
        <end position="405"/>
    </location>
</feature>
<comment type="subcellular location">
    <subcellularLocation>
        <location evidence="1">Cell membrane</location>
        <topology evidence="1">Multi-pass membrane protein</topology>
    </subcellularLocation>
</comment>
<feature type="transmembrane region" description="Helical" evidence="10">
    <location>
        <begin position="12"/>
        <end position="29"/>
    </location>
</feature>
<evidence type="ECO:0000256" key="8">
    <source>
        <dbReference type="ARBA" id="ARBA00023136"/>
    </source>
</evidence>